<comment type="caution">
    <text evidence="1">The sequence shown here is derived from an EMBL/GenBank/DDBJ whole genome shotgun (WGS) entry which is preliminary data.</text>
</comment>
<evidence type="ECO:0000313" key="2">
    <source>
        <dbReference type="Proteomes" id="UP000799441"/>
    </source>
</evidence>
<keyword evidence="2" id="KW-1185">Reference proteome</keyword>
<gene>
    <name evidence="1" type="ORF">K431DRAFT_345023</name>
</gene>
<organism evidence="1 2">
    <name type="scientific">Polychaeton citri CBS 116435</name>
    <dbReference type="NCBI Taxonomy" id="1314669"/>
    <lineage>
        <taxon>Eukaryota</taxon>
        <taxon>Fungi</taxon>
        <taxon>Dikarya</taxon>
        <taxon>Ascomycota</taxon>
        <taxon>Pezizomycotina</taxon>
        <taxon>Dothideomycetes</taxon>
        <taxon>Dothideomycetidae</taxon>
        <taxon>Capnodiales</taxon>
        <taxon>Capnodiaceae</taxon>
        <taxon>Polychaeton</taxon>
    </lineage>
</organism>
<accession>A0A9P4QEC8</accession>
<dbReference type="Proteomes" id="UP000799441">
    <property type="component" value="Unassembled WGS sequence"/>
</dbReference>
<sequence length="299" mass="31907">MTLGISGHQQSSLPQREFWLAVYPVAIKRSQCLWLLALIQRPVDGKGAVIRARECCSMKAASEGASDPKCSMGSAQVPTSPRPFPMAPQGGVWHRATPPEQFTDQRRHTTSRKRIAASIFDSCIIPGGSANMALWSAVNAGASLHSDCYAGSLSLSLSLAHTQSGDTTTTGACCLLSIPHTPAIMHTAGHSVRAPGSSACPDNNCGRTRPTYLTVGGGSDSVKSKSVRGLTGSTADSCAVGRDYNRMSPPHKGLADEGCDAIDANSHIHHYHDRHHHHHHHHTIIKEKCCGTYVCCLCI</sequence>
<proteinExistence type="predicted"/>
<dbReference type="EMBL" id="MU003778">
    <property type="protein sequence ID" value="KAF2723142.1"/>
    <property type="molecule type" value="Genomic_DNA"/>
</dbReference>
<protein>
    <submittedName>
        <fullName evidence="1">Uncharacterized protein</fullName>
    </submittedName>
</protein>
<reference evidence="1" key="1">
    <citation type="journal article" date="2020" name="Stud. Mycol.">
        <title>101 Dothideomycetes genomes: a test case for predicting lifestyles and emergence of pathogens.</title>
        <authorList>
            <person name="Haridas S."/>
            <person name="Albert R."/>
            <person name="Binder M."/>
            <person name="Bloem J."/>
            <person name="Labutti K."/>
            <person name="Salamov A."/>
            <person name="Andreopoulos B."/>
            <person name="Baker S."/>
            <person name="Barry K."/>
            <person name="Bills G."/>
            <person name="Bluhm B."/>
            <person name="Cannon C."/>
            <person name="Castanera R."/>
            <person name="Culley D."/>
            <person name="Daum C."/>
            <person name="Ezra D."/>
            <person name="Gonzalez J."/>
            <person name="Henrissat B."/>
            <person name="Kuo A."/>
            <person name="Liang C."/>
            <person name="Lipzen A."/>
            <person name="Lutzoni F."/>
            <person name="Magnuson J."/>
            <person name="Mondo S."/>
            <person name="Nolan M."/>
            <person name="Ohm R."/>
            <person name="Pangilinan J."/>
            <person name="Park H.-J."/>
            <person name="Ramirez L."/>
            <person name="Alfaro M."/>
            <person name="Sun H."/>
            <person name="Tritt A."/>
            <person name="Yoshinaga Y."/>
            <person name="Zwiers L.-H."/>
            <person name="Turgeon B."/>
            <person name="Goodwin S."/>
            <person name="Spatafora J."/>
            <person name="Crous P."/>
            <person name="Grigoriev I."/>
        </authorList>
    </citation>
    <scope>NUCLEOTIDE SEQUENCE</scope>
    <source>
        <strain evidence="1">CBS 116435</strain>
    </source>
</reference>
<evidence type="ECO:0000313" key="1">
    <source>
        <dbReference type="EMBL" id="KAF2723142.1"/>
    </source>
</evidence>
<name>A0A9P4QEC8_9PEZI</name>
<dbReference type="AlphaFoldDB" id="A0A9P4QEC8"/>